<evidence type="ECO:0000256" key="3">
    <source>
        <dbReference type="PROSITE-ProRule" id="PRU00221"/>
    </source>
</evidence>
<feature type="repeat" description="WD" evidence="3">
    <location>
        <begin position="312"/>
        <end position="353"/>
    </location>
</feature>
<dbReference type="SUPFAM" id="SSF158230">
    <property type="entry name" value="PRP4-like"/>
    <property type="match status" value="1"/>
</dbReference>
<dbReference type="InterPro" id="IPR020472">
    <property type="entry name" value="WD40_PAC1"/>
</dbReference>
<dbReference type="InterPro" id="IPR036322">
    <property type="entry name" value="WD40_repeat_dom_sf"/>
</dbReference>
<dbReference type="KEGG" id="bnn:FOA43_002479"/>
<dbReference type="SMART" id="SM00500">
    <property type="entry name" value="SFM"/>
    <property type="match status" value="1"/>
</dbReference>
<dbReference type="PANTHER" id="PTHR19846">
    <property type="entry name" value="WD40 REPEAT PROTEIN"/>
    <property type="match status" value="1"/>
</dbReference>
<dbReference type="PRINTS" id="PR00320">
    <property type="entry name" value="GPROTEINBRPT"/>
</dbReference>
<dbReference type="InterPro" id="IPR001680">
    <property type="entry name" value="WD40_rpt"/>
</dbReference>
<feature type="repeat" description="WD" evidence="3">
    <location>
        <begin position="268"/>
        <end position="309"/>
    </location>
</feature>
<dbReference type="SMART" id="SM00320">
    <property type="entry name" value="WD40"/>
    <property type="match status" value="7"/>
</dbReference>
<dbReference type="EMBL" id="CP064813">
    <property type="protein sequence ID" value="QPG75135.1"/>
    <property type="molecule type" value="Genomic_DNA"/>
</dbReference>
<evidence type="ECO:0000256" key="1">
    <source>
        <dbReference type="ARBA" id="ARBA00022574"/>
    </source>
</evidence>
<dbReference type="GO" id="GO:0017070">
    <property type="term" value="F:U6 snRNA binding"/>
    <property type="evidence" value="ECO:0007669"/>
    <property type="project" value="TreeGrafter"/>
</dbReference>
<dbReference type="GO" id="GO:0000398">
    <property type="term" value="P:mRNA splicing, via spliceosome"/>
    <property type="evidence" value="ECO:0007669"/>
    <property type="project" value="TreeGrafter"/>
</dbReference>
<dbReference type="PROSITE" id="PS00678">
    <property type="entry name" value="WD_REPEATS_1"/>
    <property type="match status" value="3"/>
</dbReference>
<dbReference type="OrthoDB" id="540662at2759"/>
<keyword evidence="6" id="KW-1185">Reference proteome</keyword>
<dbReference type="AlphaFoldDB" id="A0A875S437"/>
<gene>
    <name evidence="5" type="ORF">FOA43_002479</name>
</gene>
<protein>
    <recommendedName>
        <fullName evidence="4">Pre-mRNA processing factor 4 (PRP4)-like domain-containing protein</fullName>
    </recommendedName>
</protein>
<dbReference type="PROSITE" id="PS50294">
    <property type="entry name" value="WD_REPEATS_REGION"/>
    <property type="match status" value="3"/>
</dbReference>
<dbReference type="CDD" id="cd00200">
    <property type="entry name" value="WD40"/>
    <property type="match status" value="1"/>
</dbReference>
<keyword evidence="1 3" id="KW-0853">WD repeat</keyword>
<dbReference type="PROSITE" id="PS50082">
    <property type="entry name" value="WD_REPEATS_2"/>
    <property type="match status" value="3"/>
</dbReference>
<organism evidence="5 6">
    <name type="scientific">Eeniella nana</name>
    <name type="common">Yeast</name>
    <name type="synonym">Brettanomyces nanus</name>
    <dbReference type="NCBI Taxonomy" id="13502"/>
    <lineage>
        <taxon>Eukaryota</taxon>
        <taxon>Fungi</taxon>
        <taxon>Dikarya</taxon>
        <taxon>Ascomycota</taxon>
        <taxon>Saccharomycotina</taxon>
        <taxon>Pichiomycetes</taxon>
        <taxon>Pichiales</taxon>
        <taxon>Pichiaceae</taxon>
        <taxon>Brettanomyces</taxon>
    </lineage>
</organism>
<accession>A0A875S437</accession>
<keyword evidence="2" id="KW-0677">Repeat</keyword>
<dbReference type="GeneID" id="62195880"/>
<feature type="repeat" description="WD" evidence="3">
    <location>
        <begin position="226"/>
        <end position="267"/>
    </location>
</feature>
<reference evidence="5" key="1">
    <citation type="submission" date="2020-10" db="EMBL/GenBank/DDBJ databases">
        <authorList>
            <person name="Roach M.J.R."/>
        </authorList>
    </citation>
    <scope>NUCLEOTIDE SEQUENCE</scope>
    <source>
        <strain evidence="5">CBS 1945</strain>
    </source>
</reference>
<dbReference type="Pfam" id="PF08799">
    <property type="entry name" value="PRP4"/>
    <property type="match status" value="1"/>
</dbReference>
<dbReference type="InterPro" id="IPR015943">
    <property type="entry name" value="WD40/YVTN_repeat-like_dom_sf"/>
</dbReference>
<evidence type="ECO:0000313" key="6">
    <source>
        <dbReference type="Proteomes" id="UP000662931"/>
    </source>
</evidence>
<evidence type="ECO:0000256" key="2">
    <source>
        <dbReference type="ARBA" id="ARBA00022737"/>
    </source>
</evidence>
<evidence type="ECO:0000259" key="4">
    <source>
        <dbReference type="SMART" id="SM00500"/>
    </source>
</evidence>
<dbReference type="Proteomes" id="UP000662931">
    <property type="component" value="Chromosome 2"/>
</dbReference>
<name>A0A875S437_EENNA</name>
<proteinExistence type="predicted"/>
<dbReference type="GO" id="GO:0046540">
    <property type="term" value="C:U4/U6 x U5 tri-snRNP complex"/>
    <property type="evidence" value="ECO:0007669"/>
    <property type="project" value="TreeGrafter"/>
</dbReference>
<dbReference type="Gene3D" id="4.10.280.110">
    <property type="entry name" value="Pre-mRNA processing factor 4 domain"/>
    <property type="match status" value="1"/>
</dbReference>
<dbReference type="InterPro" id="IPR014906">
    <property type="entry name" value="PRP4-like"/>
</dbReference>
<sequence length="429" mass="48352">MEKLTDVNKLVPTIDEEVKSILHQLEQPITRFGEGPGERRERLIELVSSDEKARNAMIKLQESSSDDLMSDLDNEEFYTPGTDDVFQIRSSIADDSLRRAQRRVLGQHQLYTTTDPLENLKSRRAYYKGLKSCLQLEGSQIVSNRFTSAVQFSPDDSLIAAASWNGSCYIYDSKTLDLKHTFKDLLSEKVSALDWMPDSTAKRLATGGAAGKIKLVDLENRSDGELDGHQGRITDVQFHPICKYLCSSSYDLTWRLWDLEKMQEIYYQEGHSKELTVLKIHPDGSLLASAGLDAMVRVWDLRTGRSIAVLSNNGHIKAVHAMDWRPSGFQLITGGADNNLKVWDLRKSNSSAAETVLAHSKMITDVKVASNDKYFVSCGYDGYLDVISCDNFVTIKKFKNIDKLMTCDVSHDSKRIITGGWDRSLKLYQ</sequence>
<dbReference type="InterPro" id="IPR036285">
    <property type="entry name" value="PRP4-like_sf"/>
</dbReference>
<dbReference type="RefSeq" id="XP_038778700.1">
    <property type="nucleotide sequence ID" value="XM_038922772.1"/>
</dbReference>
<evidence type="ECO:0000313" key="5">
    <source>
        <dbReference type="EMBL" id="QPG75135.1"/>
    </source>
</evidence>
<dbReference type="Gene3D" id="2.130.10.10">
    <property type="entry name" value="YVTN repeat-like/Quinoprotein amine dehydrogenase"/>
    <property type="match status" value="3"/>
</dbReference>
<dbReference type="SUPFAM" id="SSF50978">
    <property type="entry name" value="WD40 repeat-like"/>
    <property type="match status" value="1"/>
</dbReference>
<dbReference type="GO" id="GO:0030621">
    <property type="term" value="F:U4 snRNA binding"/>
    <property type="evidence" value="ECO:0007669"/>
    <property type="project" value="TreeGrafter"/>
</dbReference>
<dbReference type="Pfam" id="PF00400">
    <property type="entry name" value="WD40"/>
    <property type="match status" value="6"/>
</dbReference>
<dbReference type="InterPro" id="IPR019775">
    <property type="entry name" value="WD40_repeat_CS"/>
</dbReference>
<feature type="domain" description="Pre-mRNA processing factor 4 (PRP4)-like" evidence="4">
    <location>
        <begin position="13"/>
        <end position="63"/>
    </location>
</feature>
<dbReference type="PANTHER" id="PTHR19846:SF0">
    <property type="entry name" value="PRE-MRNA PROCESSING FACTOR 4"/>
    <property type="match status" value="1"/>
</dbReference>